<dbReference type="RefSeq" id="WP_377362993.1">
    <property type="nucleotide sequence ID" value="NZ_JBHRYN010000012.1"/>
</dbReference>
<protein>
    <recommendedName>
        <fullName evidence="3">DUF2489 domain-containing protein</fullName>
    </recommendedName>
</protein>
<sequence length="107" mass="11932">MSSVPTLPAQRVGIVARAMLNGTLHYLLGALELEQLRHEVGAYENDPDFLPFIAIKMDIEQMSISPQMLKKTNNQSAQDVQKITESTQWAKAISLQQCATLAERFSN</sequence>
<evidence type="ECO:0000313" key="2">
    <source>
        <dbReference type="Proteomes" id="UP001595710"/>
    </source>
</evidence>
<accession>A0ABV7WUQ0</accession>
<name>A0ABV7WUQ0_9GAMM</name>
<evidence type="ECO:0000313" key="1">
    <source>
        <dbReference type="EMBL" id="MFC3702069.1"/>
    </source>
</evidence>
<proteinExistence type="predicted"/>
<organism evidence="1 2">
    <name type="scientific">Reinekea marina</name>
    <dbReference type="NCBI Taxonomy" id="1310421"/>
    <lineage>
        <taxon>Bacteria</taxon>
        <taxon>Pseudomonadati</taxon>
        <taxon>Pseudomonadota</taxon>
        <taxon>Gammaproteobacteria</taxon>
        <taxon>Oceanospirillales</taxon>
        <taxon>Saccharospirillaceae</taxon>
        <taxon>Reinekea</taxon>
    </lineage>
</organism>
<dbReference type="EMBL" id="JBHRYN010000012">
    <property type="protein sequence ID" value="MFC3702069.1"/>
    <property type="molecule type" value="Genomic_DNA"/>
</dbReference>
<comment type="caution">
    <text evidence="1">The sequence shown here is derived from an EMBL/GenBank/DDBJ whole genome shotgun (WGS) entry which is preliminary data.</text>
</comment>
<evidence type="ECO:0008006" key="3">
    <source>
        <dbReference type="Google" id="ProtNLM"/>
    </source>
</evidence>
<keyword evidence="2" id="KW-1185">Reference proteome</keyword>
<dbReference type="Proteomes" id="UP001595710">
    <property type="component" value="Unassembled WGS sequence"/>
</dbReference>
<gene>
    <name evidence="1" type="ORF">ACFOND_10485</name>
</gene>
<reference evidence="2" key="1">
    <citation type="journal article" date="2019" name="Int. J. Syst. Evol. Microbiol.">
        <title>The Global Catalogue of Microorganisms (GCM) 10K type strain sequencing project: providing services to taxonomists for standard genome sequencing and annotation.</title>
        <authorList>
            <consortium name="The Broad Institute Genomics Platform"/>
            <consortium name="The Broad Institute Genome Sequencing Center for Infectious Disease"/>
            <person name="Wu L."/>
            <person name="Ma J."/>
        </authorList>
    </citation>
    <scope>NUCLEOTIDE SEQUENCE [LARGE SCALE GENOMIC DNA]</scope>
    <source>
        <strain evidence="2">CECT 8288</strain>
    </source>
</reference>